<comment type="caution">
    <text evidence="2">The sequence shown here is derived from an EMBL/GenBank/DDBJ whole genome shotgun (WGS) entry which is preliminary data.</text>
</comment>
<evidence type="ECO:0000313" key="3">
    <source>
        <dbReference type="Proteomes" id="UP000647491"/>
    </source>
</evidence>
<keyword evidence="1" id="KW-0175">Coiled coil</keyword>
<dbReference type="EMBL" id="JACRTJ010000018">
    <property type="protein sequence ID" value="MBC8599356.1"/>
    <property type="molecule type" value="Genomic_DNA"/>
</dbReference>
<accession>A0ABR7NTB4</accession>
<proteinExistence type="predicted"/>
<dbReference type="RefSeq" id="WP_262427628.1">
    <property type="nucleotide sequence ID" value="NZ_JACRTJ010000018.1"/>
</dbReference>
<feature type="coiled-coil region" evidence="1">
    <location>
        <begin position="10"/>
        <end position="51"/>
    </location>
</feature>
<organism evidence="2 3">
    <name type="scientific">Enterocloster hominis</name>
    <name type="common">ex Liu et al. 2021</name>
    <dbReference type="NCBI Taxonomy" id="2763663"/>
    <lineage>
        <taxon>Bacteria</taxon>
        <taxon>Bacillati</taxon>
        <taxon>Bacillota</taxon>
        <taxon>Clostridia</taxon>
        <taxon>Lachnospirales</taxon>
        <taxon>Lachnospiraceae</taxon>
        <taxon>Enterocloster</taxon>
    </lineage>
</organism>
<gene>
    <name evidence="2" type="ORF">H8708_08975</name>
</gene>
<dbReference type="Proteomes" id="UP000647491">
    <property type="component" value="Unassembled WGS sequence"/>
</dbReference>
<dbReference type="Gene3D" id="1.20.58.60">
    <property type="match status" value="1"/>
</dbReference>
<protein>
    <submittedName>
        <fullName evidence="2">Uncharacterized protein</fullName>
    </submittedName>
</protein>
<reference evidence="2 3" key="1">
    <citation type="submission" date="2020-08" db="EMBL/GenBank/DDBJ databases">
        <title>Genome public.</title>
        <authorList>
            <person name="Liu C."/>
            <person name="Sun Q."/>
        </authorList>
    </citation>
    <scope>NUCLEOTIDE SEQUENCE [LARGE SCALE GENOMIC DNA]</scope>
    <source>
        <strain evidence="2 3">BX10</strain>
    </source>
</reference>
<keyword evidence="3" id="KW-1185">Reference proteome</keyword>
<evidence type="ECO:0000313" key="2">
    <source>
        <dbReference type="EMBL" id="MBC8599356.1"/>
    </source>
</evidence>
<sequence>MPRGVKKSTADKLRQELEKIRKSISDHEEKIAALKEKEKEVLDQIHDAEMESIRQTMEEKGLDVDALKKILDCYEADSSKDEAN</sequence>
<evidence type="ECO:0000256" key="1">
    <source>
        <dbReference type="SAM" id="Coils"/>
    </source>
</evidence>
<name>A0ABR7NTB4_9FIRM</name>